<protein>
    <recommendedName>
        <fullName evidence="3">FP protein C-terminal domain-containing protein</fullName>
    </recommendedName>
</protein>
<dbReference type="Proteomes" id="UP000791440">
    <property type="component" value="Unassembled WGS sequence"/>
</dbReference>
<evidence type="ECO:0000256" key="2">
    <source>
        <dbReference type="SAM" id="MobiDB-lite"/>
    </source>
</evidence>
<gene>
    <name evidence="4" type="ORF">O3G_MSEX008699</name>
</gene>
<keyword evidence="5" id="KW-1185">Reference proteome</keyword>
<reference evidence="4" key="2">
    <citation type="submission" date="2020-12" db="EMBL/GenBank/DDBJ databases">
        <authorList>
            <person name="Kanost M."/>
        </authorList>
    </citation>
    <scope>NUCLEOTIDE SEQUENCE</scope>
</reference>
<sequence>MSTKRNSPAVTSRTKPQHRKAAKHECDIESSEVTNESLRAMIREEVGRAIQDAVREIMDEKFVKVTELLNNFTVLTMSTKRNSPAVVTSRTKPQHRKAAKHECDIESSEVTNESLRAMIREEVGRAIQDAVREIMDEKFVKVTELLNNFQQSLSFFNETYEEMKRSLEEKNAKIHDLENKNTALQVSVKDITKRINQLEQHARASNVELQCVPEHRAENLVNTVKQLATVIKCNINDSEILHCTRIAKINPTNKRPRSIIVKFSSPRIRNSFLAAAITYNKTNKKDKLSSAHLGISTDNPAPIYVVEHLSPENKSIHAAARLRSKELGYKYLWVRNGKIFMKKEESSETLLINNFEKLRNLT</sequence>
<feature type="compositionally biased region" description="Polar residues" evidence="2">
    <location>
        <begin position="1"/>
        <end position="14"/>
    </location>
</feature>
<dbReference type="AlphaFoldDB" id="A0A921ZBM4"/>
<evidence type="ECO:0000256" key="1">
    <source>
        <dbReference type="SAM" id="Coils"/>
    </source>
</evidence>
<evidence type="ECO:0000313" key="4">
    <source>
        <dbReference type="EMBL" id="KAG6454436.1"/>
    </source>
</evidence>
<name>A0A921ZBM4_MANSE</name>
<evidence type="ECO:0000313" key="5">
    <source>
        <dbReference type="Proteomes" id="UP000791440"/>
    </source>
</evidence>
<dbReference type="InterPro" id="IPR057251">
    <property type="entry name" value="FP_C"/>
</dbReference>
<comment type="caution">
    <text evidence="4">The sequence shown here is derived from an EMBL/GenBank/DDBJ whole genome shotgun (WGS) entry which is preliminary data.</text>
</comment>
<proteinExistence type="predicted"/>
<reference evidence="4" key="1">
    <citation type="journal article" date="2016" name="Insect Biochem. Mol. Biol.">
        <title>Multifaceted biological insights from a draft genome sequence of the tobacco hornworm moth, Manduca sexta.</title>
        <authorList>
            <person name="Kanost M.R."/>
            <person name="Arrese E.L."/>
            <person name="Cao X."/>
            <person name="Chen Y.R."/>
            <person name="Chellapilla S."/>
            <person name="Goldsmith M.R."/>
            <person name="Grosse-Wilde E."/>
            <person name="Heckel D.G."/>
            <person name="Herndon N."/>
            <person name="Jiang H."/>
            <person name="Papanicolaou A."/>
            <person name="Qu J."/>
            <person name="Soulages J.L."/>
            <person name="Vogel H."/>
            <person name="Walters J."/>
            <person name="Waterhouse R.M."/>
            <person name="Ahn S.J."/>
            <person name="Almeida F.C."/>
            <person name="An C."/>
            <person name="Aqrawi P."/>
            <person name="Bretschneider A."/>
            <person name="Bryant W.B."/>
            <person name="Bucks S."/>
            <person name="Chao H."/>
            <person name="Chevignon G."/>
            <person name="Christen J.M."/>
            <person name="Clarke D.F."/>
            <person name="Dittmer N.T."/>
            <person name="Ferguson L.C.F."/>
            <person name="Garavelou S."/>
            <person name="Gordon K.H.J."/>
            <person name="Gunaratna R.T."/>
            <person name="Han Y."/>
            <person name="Hauser F."/>
            <person name="He Y."/>
            <person name="Heidel-Fischer H."/>
            <person name="Hirsh A."/>
            <person name="Hu Y."/>
            <person name="Jiang H."/>
            <person name="Kalra D."/>
            <person name="Klinner C."/>
            <person name="Konig C."/>
            <person name="Kovar C."/>
            <person name="Kroll A.R."/>
            <person name="Kuwar S.S."/>
            <person name="Lee S.L."/>
            <person name="Lehman R."/>
            <person name="Li K."/>
            <person name="Li Z."/>
            <person name="Liang H."/>
            <person name="Lovelace S."/>
            <person name="Lu Z."/>
            <person name="Mansfield J.H."/>
            <person name="McCulloch K.J."/>
            <person name="Mathew T."/>
            <person name="Morton B."/>
            <person name="Muzny D.M."/>
            <person name="Neunemann D."/>
            <person name="Ongeri F."/>
            <person name="Pauchet Y."/>
            <person name="Pu L.L."/>
            <person name="Pyrousis I."/>
            <person name="Rao X.J."/>
            <person name="Redding A."/>
            <person name="Roesel C."/>
            <person name="Sanchez-Gracia A."/>
            <person name="Schaack S."/>
            <person name="Shukla A."/>
            <person name="Tetreau G."/>
            <person name="Wang Y."/>
            <person name="Xiong G.H."/>
            <person name="Traut W."/>
            <person name="Walsh T.K."/>
            <person name="Worley K.C."/>
            <person name="Wu D."/>
            <person name="Wu W."/>
            <person name="Wu Y.Q."/>
            <person name="Zhang X."/>
            <person name="Zou Z."/>
            <person name="Zucker H."/>
            <person name="Briscoe A.D."/>
            <person name="Burmester T."/>
            <person name="Clem R.J."/>
            <person name="Feyereisen R."/>
            <person name="Grimmelikhuijzen C.J.P."/>
            <person name="Hamodrakas S.J."/>
            <person name="Hansson B.S."/>
            <person name="Huguet E."/>
            <person name="Jermiin L.S."/>
            <person name="Lan Q."/>
            <person name="Lehman H.K."/>
            <person name="Lorenzen M."/>
            <person name="Merzendorfer H."/>
            <person name="Michalopoulos I."/>
            <person name="Morton D.B."/>
            <person name="Muthukrishnan S."/>
            <person name="Oakeshott J.G."/>
            <person name="Palmer W."/>
            <person name="Park Y."/>
            <person name="Passarelli A.L."/>
            <person name="Rozas J."/>
            <person name="Schwartz L.M."/>
            <person name="Smith W."/>
            <person name="Southgate A."/>
            <person name="Vilcinskas A."/>
            <person name="Vogt R."/>
            <person name="Wang P."/>
            <person name="Werren J."/>
            <person name="Yu X.Q."/>
            <person name="Zhou J.J."/>
            <person name="Brown S.J."/>
            <person name="Scherer S.E."/>
            <person name="Richards S."/>
            <person name="Blissard G.W."/>
        </authorList>
    </citation>
    <scope>NUCLEOTIDE SEQUENCE</scope>
</reference>
<dbReference type="EMBL" id="JH668466">
    <property type="protein sequence ID" value="KAG6454436.1"/>
    <property type="molecule type" value="Genomic_DNA"/>
</dbReference>
<evidence type="ECO:0000259" key="3">
    <source>
        <dbReference type="Pfam" id="PF25298"/>
    </source>
</evidence>
<organism evidence="4 5">
    <name type="scientific">Manduca sexta</name>
    <name type="common">Tobacco hawkmoth</name>
    <name type="synonym">Tobacco hornworm</name>
    <dbReference type="NCBI Taxonomy" id="7130"/>
    <lineage>
        <taxon>Eukaryota</taxon>
        <taxon>Metazoa</taxon>
        <taxon>Ecdysozoa</taxon>
        <taxon>Arthropoda</taxon>
        <taxon>Hexapoda</taxon>
        <taxon>Insecta</taxon>
        <taxon>Pterygota</taxon>
        <taxon>Neoptera</taxon>
        <taxon>Endopterygota</taxon>
        <taxon>Lepidoptera</taxon>
        <taxon>Glossata</taxon>
        <taxon>Ditrysia</taxon>
        <taxon>Bombycoidea</taxon>
        <taxon>Sphingidae</taxon>
        <taxon>Sphinginae</taxon>
        <taxon>Sphingini</taxon>
        <taxon>Manduca</taxon>
    </lineage>
</organism>
<feature type="domain" description="FP protein C-terminal" evidence="3">
    <location>
        <begin position="310"/>
        <end position="361"/>
    </location>
</feature>
<feature type="coiled-coil region" evidence="1">
    <location>
        <begin position="153"/>
        <end position="208"/>
    </location>
</feature>
<dbReference type="Pfam" id="PF25298">
    <property type="entry name" value="Baculo_FP_2nd"/>
    <property type="match status" value="1"/>
</dbReference>
<accession>A0A921ZBM4</accession>
<feature type="region of interest" description="Disordered" evidence="2">
    <location>
        <begin position="1"/>
        <end position="29"/>
    </location>
</feature>
<keyword evidence="1" id="KW-0175">Coiled coil</keyword>